<dbReference type="Pfam" id="PF02042">
    <property type="entry name" value="RWP-RK"/>
    <property type="match status" value="1"/>
</dbReference>
<feature type="region of interest" description="Disordered" evidence="7">
    <location>
        <begin position="179"/>
        <end position="212"/>
    </location>
</feature>
<evidence type="ECO:0000256" key="4">
    <source>
        <dbReference type="ARBA" id="ARBA00023125"/>
    </source>
</evidence>
<feature type="compositionally biased region" description="Low complexity" evidence="7">
    <location>
        <begin position="193"/>
        <end position="205"/>
    </location>
</feature>
<dbReference type="Proteomes" id="UP001165121">
    <property type="component" value="Unassembled WGS sequence"/>
</dbReference>
<dbReference type="InterPro" id="IPR003035">
    <property type="entry name" value="RWP-RK_dom"/>
</dbReference>
<dbReference type="OrthoDB" id="6270329at2759"/>
<comment type="function">
    <text evidence="1">Putative transcription factor.</text>
</comment>
<feature type="compositionally biased region" description="Polar residues" evidence="7">
    <location>
        <begin position="387"/>
        <end position="396"/>
    </location>
</feature>
<protein>
    <submittedName>
        <fullName evidence="9">Unnamed protein product</fullName>
    </submittedName>
</protein>
<feature type="compositionally biased region" description="Basic and acidic residues" evidence="7">
    <location>
        <begin position="329"/>
        <end position="338"/>
    </location>
</feature>
<dbReference type="GO" id="GO:0003700">
    <property type="term" value="F:DNA-binding transcription factor activity"/>
    <property type="evidence" value="ECO:0007669"/>
    <property type="project" value="InterPro"/>
</dbReference>
<accession>A0A9W7CX84</accession>
<evidence type="ECO:0000313" key="9">
    <source>
        <dbReference type="EMBL" id="GMF45905.1"/>
    </source>
</evidence>
<evidence type="ECO:0000256" key="1">
    <source>
        <dbReference type="ARBA" id="ARBA00004049"/>
    </source>
</evidence>
<organism evidence="9 10">
    <name type="scientific">Phytophthora fragariaefolia</name>
    <dbReference type="NCBI Taxonomy" id="1490495"/>
    <lineage>
        <taxon>Eukaryota</taxon>
        <taxon>Sar</taxon>
        <taxon>Stramenopiles</taxon>
        <taxon>Oomycota</taxon>
        <taxon>Peronosporomycetes</taxon>
        <taxon>Peronosporales</taxon>
        <taxon>Peronosporaceae</taxon>
        <taxon>Phytophthora</taxon>
    </lineage>
</organism>
<evidence type="ECO:0000313" key="10">
    <source>
        <dbReference type="Proteomes" id="UP001165121"/>
    </source>
</evidence>
<evidence type="ECO:0000256" key="7">
    <source>
        <dbReference type="SAM" id="MobiDB-lite"/>
    </source>
</evidence>
<feature type="region of interest" description="Disordered" evidence="7">
    <location>
        <begin position="1"/>
        <end position="144"/>
    </location>
</feature>
<keyword evidence="10" id="KW-1185">Reference proteome</keyword>
<evidence type="ECO:0000256" key="2">
    <source>
        <dbReference type="ARBA" id="ARBA00023015"/>
    </source>
</evidence>
<dbReference type="PANTHER" id="PTHR46373">
    <property type="entry name" value="PROTEIN RKD4"/>
    <property type="match status" value="1"/>
</dbReference>
<keyword evidence="6" id="KW-0539">Nucleus</keyword>
<keyword evidence="3" id="KW-0175">Coiled coil</keyword>
<gene>
    <name evidence="9" type="ORF">Pfra01_001666500</name>
</gene>
<keyword evidence="2" id="KW-0805">Transcription regulation</keyword>
<dbReference type="PANTHER" id="PTHR46373:SF2">
    <property type="entry name" value="RWP-RK DOMAIN-CONTAINING PROTEIN"/>
    <property type="match status" value="1"/>
</dbReference>
<comment type="caution">
    <text evidence="9">The sequence shown here is derived from an EMBL/GenBank/DDBJ whole genome shotgun (WGS) entry which is preliminary data.</text>
</comment>
<evidence type="ECO:0000256" key="5">
    <source>
        <dbReference type="ARBA" id="ARBA00023163"/>
    </source>
</evidence>
<dbReference type="InterPro" id="IPR044607">
    <property type="entry name" value="RKD-like"/>
</dbReference>
<feature type="compositionally biased region" description="Basic and acidic residues" evidence="7">
    <location>
        <begin position="1"/>
        <end position="12"/>
    </location>
</feature>
<feature type="region of interest" description="Disordered" evidence="7">
    <location>
        <begin position="376"/>
        <end position="396"/>
    </location>
</feature>
<evidence type="ECO:0000256" key="6">
    <source>
        <dbReference type="ARBA" id="ARBA00023242"/>
    </source>
</evidence>
<feature type="region of interest" description="Disordered" evidence="7">
    <location>
        <begin position="323"/>
        <end position="355"/>
    </location>
</feature>
<dbReference type="AlphaFoldDB" id="A0A9W7CX84"/>
<keyword evidence="5" id="KW-0804">Transcription</keyword>
<sequence length="487" mass="53248">MKPAGDSKEESHQRRRRRSGQSVSESPAGNIGDHAQLDRGSSAHSEVFTPSEQQQQHSPLASLSLDLNHATASPTPVEAATSPHVSTDVRRHTGKRRASGEMIHGEEESKVVQPTTPRAGNEIRRPDLPEQAVASPTERPDTAVATPGQALQAAHGNEPLKPAVTEMHTTALPLRVSTRRTTTTMRWSPSMVGGRESSRSGASAGLVVTPPARPISNATRNITFDMLQPHFERPLQQAADSFGVCTTLLKKICRRNGIGNWPYRKICGLRKSIASMAKQVNYFDGEQKRAYAEQLEKLEQELQAYLRTGSEPTEEFLRTLRADGANATSDDRSARADVDTAGVDNEEEEEKEALEVPAWTTTGRPSITQQQYSNTNVVQSPPGMPVQKTSPTRPTTAETWGNMHYHPRGPPLQAPVFPTIATHHQALPSIASILQHQSYSSPSRAASTQNPRTTLISTQCEEGNSSKRSGDTFLQKTVMPYDGTMYM</sequence>
<reference evidence="9" key="1">
    <citation type="submission" date="2023-04" db="EMBL/GenBank/DDBJ databases">
        <title>Phytophthora fragariaefolia NBRC 109709.</title>
        <authorList>
            <person name="Ichikawa N."/>
            <person name="Sato H."/>
            <person name="Tonouchi N."/>
        </authorList>
    </citation>
    <scope>NUCLEOTIDE SEQUENCE</scope>
    <source>
        <strain evidence="9">NBRC 109709</strain>
    </source>
</reference>
<feature type="domain" description="RWP-RK" evidence="8">
    <location>
        <begin position="204"/>
        <end position="289"/>
    </location>
</feature>
<proteinExistence type="predicted"/>
<dbReference type="EMBL" id="BSXT01001893">
    <property type="protein sequence ID" value="GMF45905.1"/>
    <property type="molecule type" value="Genomic_DNA"/>
</dbReference>
<evidence type="ECO:0000256" key="3">
    <source>
        <dbReference type="ARBA" id="ARBA00023054"/>
    </source>
</evidence>
<keyword evidence="4" id="KW-0238">DNA-binding</keyword>
<dbReference type="PROSITE" id="PS51519">
    <property type="entry name" value="RWP_RK"/>
    <property type="match status" value="1"/>
</dbReference>
<evidence type="ECO:0000259" key="8">
    <source>
        <dbReference type="PROSITE" id="PS51519"/>
    </source>
</evidence>
<feature type="compositionally biased region" description="Polar residues" evidence="7">
    <location>
        <begin position="42"/>
        <end position="61"/>
    </location>
</feature>
<name>A0A9W7CX84_9STRA</name>
<dbReference type="GO" id="GO:0003677">
    <property type="term" value="F:DNA binding"/>
    <property type="evidence" value="ECO:0007669"/>
    <property type="project" value="UniProtKB-KW"/>
</dbReference>